<evidence type="ECO:0000313" key="2">
    <source>
        <dbReference type="Proteomes" id="UP000694385"/>
    </source>
</evidence>
<name>A0A8C5K3E9_JACJA</name>
<evidence type="ECO:0000313" key="1">
    <source>
        <dbReference type="Ensembl" id="ENSJJAP00000003516.1"/>
    </source>
</evidence>
<dbReference type="Ensembl" id="ENSJJAT00000007865.1">
    <property type="protein sequence ID" value="ENSJJAP00000003516.1"/>
    <property type="gene ID" value="ENSJJAG00000006950.1"/>
</dbReference>
<accession>A0A8C5K3E9</accession>
<reference evidence="1" key="1">
    <citation type="submission" date="2025-08" db="UniProtKB">
        <authorList>
            <consortium name="Ensembl"/>
        </authorList>
    </citation>
    <scope>IDENTIFICATION</scope>
</reference>
<proteinExistence type="predicted"/>
<protein>
    <submittedName>
        <fullName evidence="1">Nucleolar protein 12</fullName>
    </submittedName>
</protein>
<organism evidence="1 2">
    <name type="scientific">Jaculus jaculus</name>
    <name type="common">Lesser Egyptian jerboa</name>
    <dbReference type="NCBI Taxonomy" id="51337"/>
    <lineage>
        <taxon>Eukaryota</taxon>
        <taxon>Metazoa</taxon>
        <taxon>Chordata</taxon>
        <taxon>Craniata</taxon>
        <taxon>Vertebrata</taxon>
        <taxon>Euteleostomi</taxon>
        <taxon>Mammalia</taxon>
        <taxon>Eutheria</taxon>
        <taxon>Euarchontoglires</taxon>
        <taxon>Glires</taxon>
        <taxon>Rodentia</taxon>
        <taxon>Myomorpha</taxon>
        <taxon>Dipodoidea</taxon>
        <taxon>Dipodidae</taxon>
        <taxon>Dipodinae</taxon>
        <taxon>Jaculus</taxon>
    </lineage>
</organism>
<dbReference type="Proteomes" id="UP000694385">
    <property type="component" value="Unassembled WGS sequence"/>
</dbReference>
<sequence length="15" mass="1748">MLAEREEALEEADEL</sequence>
<gene>
    <name evidence="1" type="primary">Nol12</name>
</gene>
<reference evidence="1" key="2">
    <citation type="submission" date="2025-09" db="UniProtKB">
        <authorList>
            <consortium name="Ensembl"/>
        </authorList>
    </citation>
    <scope>IDENTIFICATION</scope>
</reference>
<keyword evidence="2" id="KW-1185">Reference proteome</keyword>